<dbReference type="CDD" id="cd06008">
    <property type="entry name" value="NF-X1-zinc-finger"/>
    <property type="match status" value="6"/>
</dbReference>
<evidence type="ECO:0000259" key="11">
    <source>
        <dbReference type="PROSITE" id="PS51061"/>
    </source>
</evidence>
<keyword evidence="3" id="KW-0479">Metal-binding</keyword>
<organism evidence="12">
    <name type="scientific">Aceria tosichella</name>
    <name type="common">wheat curl mite</name>
    <dbReference type="NCBI Taxonomy" id="561515"/>
    <lineage>
        <taxon>Eukaryota</taxon>
        <taxon>Metazoa</taxon>
        <taxon>Ecdysozoa</taxon>
        <taxon>Arthropoda</taxon>
        <taxon>Chelicerata</taxon>
        <taxon>Arachnida</taxon>
        <taxon>Acari</taxon>
        <taxon>Acariformes</taxon>
        <taxon>Trombidiformes</taxon>
        <taxon>Prostigmata</taxon>
        <taxon>Eupodina</taxon>
        <taxon>Eriophyoidea</taxon>
        <taxon>Eriophyidae</taxon>
        <taxon>Eriophyinae</taxon>
        <taxon>Aceriini</taxon>
        <taxon>Aceria</taxon>
    </lineage>
</organism>
<gene>
    <name evidence="12" type="primary">NFX1</name>
    <name evidence="12" type="ORF">g.8655</name>
</gene>
<dbReference type="SUPFAM" id="SSF82708">
    <property type="entry name" value="R3H domain"/>
    <property type="match status" value="1"/>
</dbReference>
<evidence type="ECO:0000256" key="3">
    <source>
        <dbReference type="ARBA" id="ARBA00022723"/>
    </source>
</evidence>
<evidence type="ECO:0000256" key="1">
    <source>
        <dbReference type="ARBA" id="ARBA00004123"/>
    </source>
</evidence>
<evidence type="ECO:0000256" key="6">
    <source>
        <dbReference type="ARBA" id="ARBA00022833"/>
    </source>
</evidence>
<keyword evidence="6" id="KW-0862">Zinc</keyword>
<comment type="subcellular location">
    <subcellularLocation>
        <location evidence="1">Nucleus</location>
    </subcellularLocation>
</comment>
<dbReference type="GO" id="GO:0005634">
    <property type="term" value="C:nucleus"/>
    <property type="evidence" value="ECO:0007669"/>
    <property type="project" value="UniProtKB-SubCell"/>
</dbReference>
<evidence type="ECO:0000256" key="5">
    <source>
        <dbReference type="ARBA" id="ARBA00022771"/>
    </source>
</evidence>
<keyword evidence="8" id="KW-0804">Transcription</keyword>
<protein>
    <submittedName>
        <fullName evidence="12">Transcriptional repressor NF-X1</fullName>
    </submittedName>
</protein>
<dbReference type="InterPro" id="IPR036867">
    <property type="entry name" value="R3H_dom_sf"/>
</dbReference>
<dbReference type="PANTHER" id="PTHR12360:SF12">
    <property type="entry name" value="TRANSCRIPTIONAL REPRESSOR NF-X1"/>
    <property type="match status" value="1"/>
</dbReference>
<keyword evidence="5" id="KW-0863">Zinc-finger</keyword>
<dbReference type="AlphaFoldDB" id="A0A6G1SP43"/>
<evidence type="ECO:0000256" key="7">
    <source>
        <dbReference type="ARBA" id="ARBA00023015"/>
    </source>
</evidence>
<sequence>MNTECMICCDNIHRAQPIWYCGNCYNVFHLKCAIEWCNKSIRSRNEAIADSQYPSLGQPSRSSASTTDAGASSHNAARNTNYHDERSNSVEWPCPACREVLHSRPGKYKCFCGKVVRPEVNRYLAPHSCGQLCGRKRPNSDCPHSCNSICHSGRCEPCPLMSRKSCYCGKVSKEVRCSTEIGSCDEICGRYLSCGEHVCEKVCHKGSCDPCDAILTLTCYCGDKTIQKGCMELGYAKKRASKNFSCDKICDKLLSCTKHRCTQKCHPGPDCPKCKLLSSNLKSCPCGSTLIKKSVLEGRQSCTDPIPTCDNKCNKFLVCGPEKSRHKCQKKCHVSSCPPCRLKTTVRCDCSMSTKTIECALMFERITIDDQLSFRQVRFTFKCETKCNKPKNCNRHRCQIKCCEASRDPNSRQHICDQICGKKLACGLHKCQETCHPGQCGDCPNIGWEELSCHCGGSIMYPPIPCGSKPPSCHRPCRRPHNCGHPVKHECHDDTETCAPCTVFVKKSCFCKADSKDSVYCYQTGYSCGRTCKKLLACRQHTCQRVCHENACETKNERGVIICKQTCPVPRFTCKHPCGLPCHGKTPCPSTECKKTIEIVCECGNKTERIECCKLTKDVDNRNKVAMLSMNRPNQDSVMIDLSKKPTTTKSTDEGILHRKLDCDETCAIYKRNKALAEALDISQPDLKPTSIFGEDALRLVREATAQDYKFVAATYNSLSRFIKSAKASEKKYIFMQFPPADELRRGVIHELANHFNCTSECHGEEPEKFVVVKAFKSKCIVPEFTIEQLLPIND</sequence>
<evidence type="ECO:0000256" key="4">
    <source>
        <dbReference type="ARBA" id="ARBA00022737"/>
    </source>
</evidence>
<feature type="compositionally biased region" description="Low complexity" evidence="10">
    <location>
        <begin position="60"/>
        <end position="73"/>
    </location>
</feature>
<dbReference type="GO" id="GO:0000122">
    <property type="term" value="P:negative regulation of transcription by RNA polymerase II"/>
    <property type="evidence" value="ECO:0007669"/>
    <property type="project" value="TreeGrafter"/>
</dbReference>
<feature type="region of interest" description="Disordered" evidence="10">
    <location>
        <begin position="52"/>
        <end position="88"/>
    </location>
</feature>
<dbReference type="Pfam" id="PF01424">
    <property type="entry name" value="R3H"/>
    <property type="match status" value="1"/>
</dbReference>
<dbReference type="PROSITE" id="PS51061">
    <property type="entry name" value="R3H"/>
    <property type="match status" value="1"/>
</dbReference>
<dbReference type="GO" id="GO:0000977">
    <property type="term" value="F:RNA polymerase II transcription regulatory region sequence-specific DNA binding"/>
    <property type="evidence" value="ECO:0007669"/>
    <property type="project" value="TreeGrafter"/>
</dbReference>
<dbReference type="EMBL" id="GGYP01007484">
    <property type="protein sequence ID" value="MDE52255.1"/>
    <property type="molecule type" value="Transcribed_RNA"/>
</dbReference>
<dbReference type="InterPro" id="IPR034078">
    <property type="entry name" value="NFX1_fam"/>
</dbReference>
<dbReference type="InterPro" id="IPR001374">
    <property type="entry name" value="R3H_dom"/>
</dbReference>
<dbReference type="SMART" id="SM00438">
    <property type="entry name" value="ZnF_NFX"/>
    <property type="match status" value="9"/>
</dbReference>
<dbReference type="Pfam" id="PF01422">
    <property type="entry name" value="zf-NF-X1"/>
    <property type="match status" value="6"/>
</dbReference>
<keyword evidence="9" id="KW-0539">Nucleus</keyword>
<comment type="similarity">
    <text evidence="2">Belongs to the NFX1 family.</text>
</comment>
<evidence type="ECO:0000256" key="10">
    <source>
        <dbReference type="SAM" id="MobiDB-lite"/>
    </source>
</evidence>
<evidence type="ECO:0000256" key="8">
    <source>
        <dbReference type="ARBA" id="ARBA00023163"/>
    </source>
</evidence>
<dbReference type="PANTHER" id="PTHR12360">
    <property type="entry name" value="NUCLEAR TRANSCRIPTION FACTOR, X-BOX BINDING 1 NFX1"/>
    <property type="match status" value="1"/>
</dbReference>
<dbReference type="Gene3D" id="3.30.1370.50">
    <property type="entry name" value="R3H-like domain"/>
    <property type="match status" value="1"/>
</dbReference>
<name>A0A6G1SP43_9ACAR</name>
<feature type="domain" description="R3H" evidence="11">
    <location>
        <begin position="709"/>
        <end position="777"/>
    </location>
</feature>
<keyword evidence="4" id="KW-0677">Repeat</keyword>
<dbReference type="InterPro" id="IPR000967">
    <property type="entry name" value="Znf_NFX1"/>
</dbReference>
<accession>A0A6G1SP43</accession>
<dbReference type="GO" id="GO:0000981">
    <property type="term" value="F:DNA-binding transcription factor activity, RNA polymerase II-specific"/>
    <property type="evidence" value="ECO:0007669"/>
    <property type="project" value="TreeGrafter"/>
</dbReference>
<reference evidence="12" key="1">
    <citation type="submission" date="2018-10" db="EMBL/GenBank/DDBJ databases">
        <title>Transcriptome assembly of Aceria tosichella (Wheat curl mite) Type 2.</title>
        <authorList>
            <person name="Scully E.D."/>
            <person name="Geib S.M."/>
            <person name="Palmer N.A."/>
            <person name="Gupta A.K."/>
            <person name="Sarath G."/>
            <person name="Tatineni S."/>
        </authorList>
    </citation>
    <scope>NUCLEOTIDE SEQUENCE</scope>
    <source>
        <strain evidence="12">LincolnNE</strain>
    </source>
</reference>
<keyword evidence="7" id="KW-0805">Transcription regulation</keyword>
<proteinExistence type="inferred from homology"/>
<evidence type="ECO:0000256" key="2">
    <source>
        <dbReference type="ARBA" id="ARBA00007269"/>
    </source>
</evidence>
<evidence type="ECO:0000313" key="12">
    <source>
        <dbReference type="EMBL" id="MDE52255.1"/>
    </source>
</evidence>
<dbReference type="GO" id="GO:0008270">
    <property type="term" value="F:zinc ion binding"/>
    <property type="evidence" value="ECO:0007669"/>
    <property type="project" value="UniProtKB-KW"/>
</dbReference>
<evidence type="ECO:0000256" key="9">
    <source>
        <dbReference type="ARBA" id="ARBA00023242"/>
    </source>
</evidence>